<dbReference type="RefSeq" id="WP_238205252.1">
    <property type="nucleotide sequence ID" value="NZ_JBHTND010000020.1"/>
</dbReference>
<organism evidence="2 3">
    <name type="scientific">Methylobacterium marchantiae</name>
    <dbReference type="NCBI Taxonomy" id="600331"/>
    <lineage>
        <taxon>Bacteria</taxon>
        <taxon>Pseudomonadati</taxon>
        <taxon>Pseudomonadota</taxon>
        <taxon>Alphaproteobacteria</taxon>
        <taxon>Hyphomicrobiales</taxon>
        <taxon>Methylobacteriaceae</taxon>
        <taxon>Methylobacterium</taxon>
    </lineage>
</organism>
<keyword evidence="1" id="KW-0812">Transmembrane</keyword>
<comment type="caution">
    <text evidence="2">The sequence shown here is derived from an EMBL/GenBank/DDBJ whole genome shotgun (WGS) entry which is preliminary data.</text>
</comment>
<reference evidence="3" key="1">
    <citation type="journal article" date="2019" name="Int. J. Syst. Evol. Microbiol.">
        <title>The Global Catalogue of Microorganisms (GCM) 10K type strain sequencing project: providing services to taxonomists for standard genome sequencing and annotation.</title>
        <authorList>
            <consortium name="The Broad Institute Genomics Platform"/>
            <consortium name="The Broad Institute Genome Sequencing Center for Infectious Disease"/>
            <person name="Wu L."/>
            <person name="Ma J."/>
        </authorList>
    </citation>
    <scope>NUCLEOTIDE SEQUENCE [LARGE SCALE GENOMIC DNA]</scope>
    <source>
        <strain evidence="3">CCUG 56108</strain>
    </source>
</reference>
<proteinExistence type="predicted"/>
<protein>
    <recommendedName>
        <fullName evidence="4">GlsB/YeaQ/YmgE family stress response membrane protein</fullName>
    </recommendedName>
</protein>
<keyword evidence="1" id="KW-1133">Transmembrane helix</keyword>
<gene>
    <name evidence="2" type="ORF">ACFQ4G_14990</name>
</gene>
<sequence>MLLLLTVLWPALLASLALGAAIGWHLGPPRSRTARFSAIGLALGALVLAGIALAGFVPGRAGFWVESAALNLAAYCAGAVSGAFAGPMRRSRISPDRVVRGG</sequence>
<evidence type="ECO:0000313" key="3">
    <source>
        <dbReference type="Proteomes" id="UP001597176"/>
    </source>
</evidence>
<name>A0ABW3X3S1_9HYPH</name>
<feature type="transmembrane region" description="Helical" evidence="1">
    <location>
        <begin position="35"/>
        <end position="57"/>
    </location>
</feature>
<evidence type="ECO:0000313" key="2">
    <source>
        <dbReference type="EMBL" id="MFD1302878.1"/>
    </source>
</evidence>
<accession>A0ABW3X3S1</accession>
<evidence type="ECO:0000256" key="1">
    <source>
        <dbReference type="SAM" id="Phobius"/>
    </source>
</evidence>
<dbReference type="EMBL" id="JBHTND010000020">
    <property type="protein sequence ID" value="MFD1302878.1"/>
    <property type="molecule type" value="Genomic_DNA"/>
</dbReference>
<keyword evidence="3" id="KW-1185">Reference proteome</keyword>
<dbReference type="Proteomes" id="UP001597176">
    <property type="component" value="Unassembled WGS sequence"/>
</dbReference>
<keyword evidence="1" id="KW-0472">Membrane</keyword>
<evidence type="ECO:0008006" key="4">
    <source>
        <dbReference type="Google" id="ProtNLM"/>
    </source>
</evidence>
<feature type="transmembrane region" description="Helical" evidence="1">
    <location>
        <begin position="69"/>
        <end position="88"/>
    </location>
</feature>